<evidence type="ECO:0000313" key="6">
    <source>
        <dbReference type="Proteomes" id="UP000462271"/>
    </source>
</evidence>
<dbReference type="InterPro" id="IPR005925">
    <property type="entry name" value="Agmatinase-rel"/>
</dbReference>
<keyword evidence="2" id="KW-0479">Metal-binding</keyword>
<organism evidence="4 6">
    <name type="scientific">Escherichia coli</name>
    <dbReference type="NCBI Taxonomy" id="562"/>
    <lineage>
        <taxon>Bacteria</taxon>
        <taxon>Pseudomonadati</taxon>
        <taxon>Pseudomonadota</taxon>
        <taxon>Gammaproteobacteria</taxon>
        <taxon>Enterobacterales</taxon>
        <taxon>Enterobacteriaceae</taxon>
        <taxon>Escherichia</taxon>
    </lineage>
</organism>
<name>A0A8T5YNH9_ECOLX</name>
<dbReference type="EC" id="3.5.3.11" evidence="4"/>
<dbReference type="GO" id="GO:0046872">
    <property type="term" value="F:metal ion binding"/>
    <property type="evidence" value="ECO:0007669"/>
    <property type="project" value="UniProtKB-KW"/>
</dbReference>
<comment type="caution">
    <text evidence="4">The sequence shown here is derived from an EMBL/GenBank/DDBJ whole genome shotgun (WGS) entry which is preliminary data.</text>
</comment>
<dbReference type="Gene3D" id="3.40.800.10">
    <property type="entry name" value="Ureohydrolase domain"/>
    <property type="match status" value="1"/>
</dbReference>
<evidence type="ECO:0000313" key="4">
    <source>
        <dbReference type="EMBL" id="MWL00788.1"/>
    </source>
</evidence>
<comment type="similarity">
    <text evidence="1">Belongs to the arginase family. Agmatinase subfamily.</text>
</comment>
<dbReference type="GO" id="GO:0033389">
    <property type="term" value="P:putrescine biosynthetic process from arginine, via agmatine"/>
    <property type="evidence" value="ECO:0007669"/>
    <property type="project" value="TreeGrafter"/>
</dbReference>
<evidence type="ECO:0000256" key="1">
    <source>
        <dbReference type="ARBA" id="ARBA00009227"/>
    </source>
</evidence>
<reference evidence="4 6" key="1">
    <citation type="submission" date="2019-12" db="EMBL/GenBank/DDBJ databases">
        <title>Enteriobacteria Tanzani isolates_10432.</title>
        <authorList>
            <person name="Subbiah M."/>
            <person name="Call D."/>
        </authorList>
    </citation>
    <scope>NUCLEOTIDE SEQUENCE [LARGE SCALE GENOMIC DNA]</scope>
    <source>
        <strain evidence="4 6">10432wG8</strain>
    </source>
</reference>
<dbReference type="Proteomes" id="UP000462271">
    <property type="component" value="Unassembled WGS sequence"/>
</dbReference>
<gene>
    <name evidence="4" type="primary">speB</name>
    <name evidence="4" type="ORF">GQM21_27270</name>
    <name evidence="5" type="ORF">GQM21_31310</name>
</gene>
<dbReference type="Pfam" id="PF00491">
    <property type="entry name" value="Arginase"/>
    <property type="match status" value="1"/>
</dbReference>
<dbReference type="PANTHER" id="PTHR11358:SF26">
    <property type="entry name" value="GUANIDINO ACID HYDROLASE, MITOCHONDRIAL"/>
    <property type="match status" value="1"/>
</dbReference>
<dbReference type="SUPFAM" id="SSF52768">
    <property type="entry name" value="Arginase/deacetylase"/>
    <property type="match status" value="1"/>
</dbReference>
<dbReference type="NCBIfam" id="TIGR01230">
    <property type="entry name" value="agmatinase"/>
    <property type="match status" value="1"/>
</dbReference>
<protein>
    <submittedName>
        <fullName evidence="4">Agmatinase</fullName>
        <ecNumber evidence="4">3.5.3.11</ecNumber>
    </submittedName>
</protein>
<dbReference type="GO" id="GO:0008783">
    <property type="term" value="F:agmatinase activity"/>
    <property type="evidence" value="ECO:0007669"/>
    <property type="project" value="UniProtKB-EC"/>
</dbReference>
<evidence type="ECO:0000313" key="5">
    <source>
        <dbReference type="EMBL" id="MWL01551.1"/>
    </source>
</evidence>
<evidence type="ECO:0000256" key="2">
    <source>
        <dbReference type="ARBA" id="ARBA00022723"/>
    </source>
</evidence>
<dbReference type="EMBL" id="WTML01000615">
    <property type="protein sequence ID" value="MWL01551.1"/>
    <property type="molecule type" value="Genomic_DNA"/>
</dbReference>
<accession>A0A8T5YNH9</accession>
<evidence type="ECO:0000256" key="3">
    <source>
        <dbReference type="ARBA" id="ARBA00022801"/>
    </source>
</evidence>
<dbReference type="AlphaFoldDB" id="A0A8T5YNH9"/>
<sequence length="163" mass="18272">MSTLGHQYDNSLVSNAFGFLRLPMNFQPYDSDADWVITGVPFDMATSGRAGGRHGPAAIRQVSTNLAWEHNRFPWNFDMRERLNVVDCGDLVYAFGDAREMSEKLQAHAEKLLAAGKRMLSFGGDHFVTLPLLRAHAKHFGKMALVHFDAHTDTYANGCEFDH</sequence>
<dbReference type="InterPro" id="IPR006035">
    <property type="entry name" value="Ureohydrolase"/>
</dbReference>
<dbReference type="EMBL" id="WTML01000297">
    <property type="protein sequence ID" value="MWL00788.1"/>
    <property type="molecule type" value="Genomic_DNA"/>
</dbReference>
<proteinExistence type="inferred from homology"/>
<keyword evidence="3 4" id="KW-0378">Hydrolase</keyword>
<dbReference type="InterPro" id="IPR023696">
    <property type="entry name" value="Ureohydrolase_dom_sf"/>
</dbReference>
<dbReference type="PROSITE" id="PS51409">
    <property type="entry name" value="ARGINASE_2"/>
    <property type="match status" value="1"/>
</dbReference>
<feature type="non-terminal residue" evidence="4">
    <location>
        <position position="163"/>
    </location>
</feature>
<dbReference type="PANTHER" id="PTHR11358">
    <property type="entry name" value="ARGINASE/AGMATINASE"/>
    <property type="match status" value="1"/>
</dbReference>